<feature type="compositionally biased region" description="Polar residues" evidence="2">
    <location>
        <begin position="143"/>
        <end position="154"/>
    </location>
</feature>
<dbReference type="InterPro" id="IPR012946">
    <property type="entry name" value="X8"/>
</dbReference>
<feature type="chain" id="PRO_5044763109" description="X8 domain-containing protein" evidence="4">
    <location>
        <begin position="21"/>
        <end position="188"/>
    </location>
</feature>
<name>A0ABC8RK57_9AQUA</name>
<dbReference type="Gene3D" id="1.20.58.1040">
    <property type="match status" value="1"/>
</dbReference>
<sequence>MAVFALCLVLFLVMTGCSSALYCTCKDGVGDSALQKSIDYACGAGADCTPITQNGPCYQPNTVKDHCNFAVNSYFQKKGQVSGSCDFSGTATPSQNPPSGQSSTCVYPSSSSNVGAPSTTNPNSTSSNTPSITTPGSTNSPTFSLGPTGNGGITSTDNSASVTLHQSMNLLYSFTLTLLFSGFLYLKA</sequence>
<evidence type="ECO:0000313" key="6">
    <source>
        <dbReference type="EMBL" id="CAK9142407.1"/>
    </source>
</evidence>
<dbReference type="InterPro" id="IPR044788">
    <property type="entry name" value="X8_dom_prot"/>
</dbReference>
<feature type="transmembrane region" description="Helical" evidence="3">
    <location>
        <begin position="170"/>
        <end position="186"/>
    </location>
</feature>
<keyword evidence="1 4" id="KW-0732">Signal</keyword>
<feature type="signal peptide" evidence="4">
    <location>
        <begin position="1"/>
        <end position="20"/>
    </location>
</feature>
<dbReference type="SMART" id="SM00768">
    <property type="entry name" value="X8"/>
    <property type="match status" value="1"/>
</dbReference>
<evidence type="ECO:0000256" key="3">
    <source>
        <dbReference type="SAM" id="Phobius"/>
    </source>
</evidence>
<dbReference type="PANTHER" id="PTHR31044">
    <property type="entry name" value="BETA-1,3 GLUCANASE"/>
    <property type="match status" value="1"/>
</dbReference>
<feature type="compositionally biased region" description="Polar residues" evidence="2">
    <location>
        <begin position="89"/>
        <end position="116"/>
    </location>
</feature>
<keyword evidence="3" id="KW-0812">Transmembrane</keyword>
<evidence type="ECO:0000256" key="2">
    <source>
        <dbReference type="SAM" id="MobiDB-lite"/>
    </source>
</evidence>
<dbReference type="AlphaFoldDB" id="A0ABC8RK57"/>
<evidence type="ECO:0000259" key="5">
    <source>
        <dbReference type="SMART" id="SM00768"/>
    </source>
</evidence>
<evidence type="ECO:0000256" key="4">
    <source>
        <dbReference type="SAM" id="SignalP"/>
    </source>
</evidence>
<dbReference type="GO" id="GO:0009506">
    <property type="term" value="C:plasmodesma"/>
    <property type="evidence" value="ECO:0007669"/>
    <property type="project" value="UniProtKB-ARBA"/>
</dbReference>
<evidence type="ECO:0000313" key="7">
    <source>
        <dbReference type="Proteomes" id="UP001642360"/>
    </source>
</evidence>
<proteinExistence type="predicted"/>
<organism evidence="6 7">
    <name type="scientific">Ilex paraguariensis</name>
    <name type="common">yerba mate</name>
    <dbReference type="NCBI Taxonomy" id="185542"/>
    <lineage>
        <taxon>Eukaryota</taxon>
        <taxon>Viridiplantae</taxon>
        <taxon>Streptophyta</taxon>
        <taxon>Embryophyta</taxon>
        <taxon>Tracheophyta</taxon>
        <taxon>Spermatophyta</taxon>
        <taxon>Magnoliopsida</taxon>
        <taxon>eudicotyledons</taxon>
        <taxon>Gunneridae</taxon>
        <taxon>Pentapetalae</taxon>
        <taxon>asterids</taxon>
        <taxon>campanulids</taxon>
        <taxon>Aquifoliales</taxon>
        <taxon>Aquifoliaceae</taxon>
        <taxon>Ilex</taxon>
    </lineage>
</organism>
<reference evidence="6 7" key="1">
    <citation type="submission" date="2024-02" db="EMBL/GenBank/DDBJ databases">
        <authorList>
            <person name="Vignale AGUSTIN F."/>
            <person name="Sosa J E."/>
            <person name="Modenutti C."/>
        </authorList>
    </citation>
    <scope>NUCLEOTIDE SEQUENCE [LARGE SCALE GENOMIC DNA]</scope>
</reference>
<feature type="region of interest" description="Disordered" evidence="2">
    <location>
        <begin position="89"/>
        <end position="154"/>
    </location>
</feature>
<feature type="domain" description="X8" evidence="5">
    <location>
        <begin position="21"/>
        <end position="107"/>
    </location>
</feature>
<comment type="caution">
    <text evidence="6">The sequence shown here is derived from an EMBL/GenBank/DDBJ whole genome shotgun (WGS) entry which is preliminary data.</text>
</comment>
<dbReference type="Pfam" id="PF07983">
    <property type="entry name" value="X8"/>
    <property type="match status" value="1"/>
</dbReference>
<dbReference type="EMBL" id="CAUOFW020001225">
    <property type="protein sequence ID" value="CAK9142407.1"/>
    <property type="molecule type" value="Genomic_DNA"/>
</dbReference>
<keyword evidence="3" id="KW-1133">Transmembrane helix</keyword>
<accession>A0ABC8RK57</accession>
<protein>
    <recommendedName>
        <fullName evidence="5">X8 domain-containing protein</fullName>
    </recommendedName>
</protein>
<dbReference type="Proteomes" id="UP001642360">
    <property type="component" value="Unassembled WGS sequence"/>
</dbReference>
<gene>
    <name evidence="6" type="ORF">ILEXP_LOCUS10093</name>
</gene>
<feature type="compositionally biased region" description="Low complexity" evidence="2">
    <location>
        <begin position="117"/>
        <end position="142"/>
    </location>
</feature>
<keyword evidence="3" id="KW-0472">Membrane</keyword>
<evidence type="ECO:0000256" key="1">
    <source>
        <dbReference type="ARBA" id="ARBA00022729"/>
    </source>
</evidence>
<keyword evidence="7" id="KW-1185">Reference proteome</keyword>
<dbReference type="PANTHER" id="PTHR31044:SF60">
    <property type="entry name" value="PLASMODESMATA CALLOSE-BINDING PROTEIN 4"/>
    <property type="match status" value="1"/>
</dbReference>